<dbReference type="NCBIfam" id="NF002326">
    <property type="entry name" value="PRK01286.1-1"/>
    <property type="match status" value="1"/>
</dbReference>
<dbReference type="PROSITE" id="PS51831">
    <property type="entry name" value="HD"/>
    <property type="match status" value="1"/>
</dbReference>
<name>A0A0M2UWC7_9BACT</name>
<dbReference type="PANTHER" id="PTHR35795:SF1">
    <property type="entry name" value="BIS(5'-NUCLEOSYL)-TETRAPHOSPHATASE, SYMMETRICAL"/>
    <property type="match status" value="1"/>
</dbReference>
<dbReference type="AlphaFoldDB" id="A0A0M2UWC7"/>
<proteinExistence type="inferred from homology"/>
<keyword evidence="5" id="KW-1185">Reference proteome</keyword>
<dbReference type="NCBIfam" id="TIGR01353">
    <property type="entry name" value="dGTP_triPase"/>
    <property type="match status" value="1"/>
</dbReference>
<evidence type="ECO:0000256" key="1">
    <source>
        <dbReference type="ARBA" id="ARBA00022801"/>
    </source>
</evidence>
<dbReference type="InterPro" id="IPR051094">
    <property type="entry name" value="Diverse_Catalytic_Enzymes"/>
</dbReference>
<feature type="domain" description="HD" evidence="3">
    <location>
        <begin position="75"/>
        <end position="203"/>
    </location>
</feature>
<dbReference type="PATRIC" id="fig|380242.3.peg.2528"/>
<evidence type="ECO:0000313" key="4">
    <source>
        <dbReference type="EMBL" id="KKO19271.1"/>
    </source>
</evidence>
<dbReference type="Pfam" id="PF13286">
    <property type="entry name" value="HD_assoc"/>
    <property type="match status" value="1"/>
</dbReference>
<dbReference type="InterPro" id="IPR003607">
    <property type="entry name" value="HD/PDEase_dom"/>
</dbReference>
<dbReference type="SMART" id="SM00471">
    <property type="entry name" value="HDc"/>
    <property type="match status" value="1"/>
</dbReference>
<dbReference type="InterPro" id="IPR006674">
    <property type="entry name" value="HD_domain"/>
</dbReference>
<reference evidence="4 5" key="1">
    <citation type="journal article" date="2013" name="BMC Microbiol.">
        <title>Identification of the type II cytochrome c maturation pathway in anammox bacteria by comparative genomics.</title>
        <authorList>
            <person name="Ferousi C."/>
            <person name="Speth D.R."/>
            <person name="Reimann J."/>
            <person name="Op den Camp H.J."/>
            <person name="Allen J.W."/>
            <person name="Keltjens J.T."/>
            <person name="Jetten M.S."/>
        </authorList>
    </citation>
    <scope>NUCLEOTIDE SEQUENCE [LARGE SCALE GENOMIC DNA]</scope>
    <source>
        <strain evidence="4">RU1</strain>
    </source>
</reference>
<protein>
    <recommendedName>
        <fullName evidence="2">Deoxyguanosinetriphosphate triphosphohydrolase-like protein</fullName>
    </recommendedName>
</protein>
<dbReference type="InterPro" id="IPR023023">
    <property type="entry name" value="dNTPase_2"/>
</dbReference>
<dbReference type="CDD" id="cd00077">
    <property type="entry name" value="HDc"/>
    <property type="match status" value="1"/>
</dbReference>
<organism evidence="4 5">
    <name type="scientific">Candidatus Brocadia fulgida</name>
    <dbReference type="NCBI Taxonomy" id="380242"/>
    <lineage>
        <taxon>Bacteria</taxon>
        <taxon>Pseudomonadati</taxon>
        <taxon>Planctomycetota</taxon>
        <taxon>Candidatus Brocadiia</taxon>
        <taxon>Candidatus Brocadiales</taxon>
        <taxon>Candidatus Brocadiaceae</taxon>
        <taxon>Candidatus Brocadia</taxon>
    </lineage>
</organism>
<comment type="caution">
    <text evidence="4">The sequence shown here is derived from an EMBL/GenBank/DDBJ whole genome shotgun (WGS) entry which is preliminary data.</text>
</comment>
<dbReference type="PANTHER" id="PTHR35795">
    <property type="entry name" value="SLR1885 PROTEIN"/>
    <property type="match status" value="1"/>
</dbReference>
<dbReference type="Proteomes" id="UP000034954">
    <property type="component" value="Unassembled WGS sequence"/>
</dbReference>
<evidence type="ECO:0000256" key="2">
    <source>
        <dbReference type="HAMAP-Rule" id="MF_01212"/>
    </source>
</evidence>
<evidence type="ECO:0000259" key="3">
    <source>
        <dbReference type="PROSITE" id="PS51831"/>
    </source>
</evidence>
<comment type="similarity">
    <text evidence="2">Belongs to the dGTPase family. Type 2 subfamily.</text>
</comment>
<accession>A0A0M2UWC7</accession>
<dbReference type="HAMAP" id="MF_01212">
    <property type="entry name" value="dGTPase_type2"/>
    <property type="match status" value="1"/>
</dbReference>
<dbReference type="Pfam" id="PF01966">
    <property type="entry name" value="HD"/>
    <property type="match status" value="1"/>
</dbReference>
<evidence type="ECO:0000313" key="5">
    <source>
        <dbReference type="Proteomes" id="UP000034954"/>
    </source>
</evidence>
<dbReference type="EMBL" id="LAQJ01000206">
    <property type="protein sequence ID" value="KKO19271.1"/>
    <property type="molecule type" value="Genomic_DNA"/>
</dbReference>
<keyword evidence="1 2" id="KW-0378">Hydrolase</keyword>
<dbReference type="SUPFAM" id="SSF109604">
    <property type="entry name" value="HD-domain/PDEase-like"/>
    <property type="match status" value="1"/>
</dbReference>
<sequence length="384" mass="45125">MLTRKEIELREDRELAPYAMKSKDSRGRKYPEEEHPYRSVYQRDRDRIIHSTAFRRLEYKTQVFVNHEGDYYRTRLTHTMEVSQIARSIARVLNLNEDIAEAISLAHDLGHTPFGHSGEDALKKLMEGHGGFEHNLHGLRVVDILERKYPDFPGLNLSWELKESIVKHKSPYNNVSVATEYRVNEQPLLEAQIVDKADSIAYDNHDLDDSLKAGIITDDDLQVVDLWRETQKKVKQKYAICDRNIVIAQTIKTLINLEVTDLIEHTMFRIKQEGIDTIRDVRAYPGLIVSFSPLLSEQKKKLQEFLFKHVYQHYRVARMADKAKRFLEELFIAFIKNPKQLPVEYQKWIEEAGLYQAVCDYIAGMTDRFAQDEYKKLFYPYERV</sequence>
<gene>
    <name evidence="4" type="ORF">BROFUL_02027</name>
</gene>
<dbReference type="Gene3D" id="1.10.3210.10">
    <property type="entry name" value="Hypothetical protein af1432"/>
    <property type="match status" value="1"/>
</dbReference>
<dbReference type="FunFam" id="1.10.3210.10:FF:000024">
    <property type="entry name" value="Deoxyguanosinetriphosphate triphosphohydrolase-like protein"/>
    <property type="match status" value="1"/>
</dbReference>
<dbReference type="InterPro" id="IPR026875">
    <property type="entry name" value="PHydrolase_assoc_dom"/>
</dbReference>
<dbReference type="InterPro" id="IPR006261">
    <property type="entry name" value="dGTPase"/>
</dbReference>
<dbReference type="GO" id="GO:0016793">
    <property type="term" value="F:triphosphoric monoester hydrolase activity"/>
    <property type="evidence" value="ECO:0007669"/>
    <property type="project" value="InterPro"/>
</dbReference>